<feature type="region of interest" description="Disordered" evidence="1">
    <location>
        <begin position="141"/>
        <end position="174"/>
    </location>
</feature>
<name>A0A3D8QPE6_9HELO</name>
<proteinExistence type="predicted"/>
<sequence length="174" mass="19288">MAVTVNLPSATAKPSVVRQYLEHRLTTRYEVDAAAAQELASKWKYGLGDDLRTSTPKDLTELFGPELATPMAKCIKNDLAAEKAEQVRTYRKSSRFFLVLSMLTFLGYPQWSIQCCGDMLIKGIAECRCVSRCGSDRGLRGRPTTPFGQPPREFRIGIPGAEPEWGRGDGWGSL</sequence>
<accession>A0A3D8QPE6</accession>
<evidence type="ECO:0000313" key="3">
    <source>
        <dbReference type="Proteomes" id="UP000256645"/>
    </source>
</evidence>
<organism evidence="2 3">
    <name type="scientific">Coleophoma cylindrospora</name>
    <dbReference type="NCBI Taxonomy" id="1849047"/>
    <lineage>
        <taxon>Eukaryota</taxon>
        <taxon>Fungi</taxon>
        <taxon>Dikarya</taxon>
        <taxon>Ascomycota</taxon>
        <taxon>Pezizomycotina</taxon>
        <taxon>Leotiomycetes</taxon>
        <taxon>Helotiales</taxon>
        <taxon>Dermateaceae</taxon>
        <taxon>Coleophoma</taxon>
    </lineage>
</organism>
<dbReference type="Proteomes" id="UP000256645">
    <property type="component" value="Unassembled WGS sequence"/>
</dbReference>
<reference evidence="2 3" key="1">
    <citation type="journal article" date="2018" name="IMA Fungus">
        <title>IMA Genome-F 9: Draft genome sequence of Annulohypoxylon stygium, Aspergillus mulundensis, Berkeleyomyces basicola (syn. Thielaviopsis basicola), Ceratocystis smalleyi, two Cercospora beticola strains, Coleophoma cylindrospora, Fusarium fracticaudum, Phialophora cf. hyalina, and Morchella septimelata.</title>
        <authorList>
            <person name="Wingfield B.D."/>
            <person name="Bills G.F."/>
            <person name="Dong Y."/>
            <person name="Huang W."/>
            <person name="Nel W.J."/>
            <person name="Swalarsk-Parry B.S."/>
            <person name="Vaghefi N."/>
            <person name="Wilken P.M."/>
            <person name="An Z."/>
            <person name="de Beer Z.W."/>
            <person name="De Vos L."/>
            <person name="Chen L."/>
            <person name="Duong T.A."/>
            <person name="Gao Y."/>
            <person name="Hammerbacher A."/>
            <person name="Kikkert J.R."/>
            <person name="Li Y."/>
            <person name="Li H."/>
            <person name="Li K."/>
            <person name="Li Q."/>
            <person name="Liu X."/>
            <person name="Ma X."/>
            <person name="Naidoo K."/>
            <person name="Pethybridge S.J."/>
            <person name="Sun J."/>
            <person name="Steenkamp E.T."/>
            <person name="van der Nest M.A."/>
            <person name="van Wyk S."/>
            <person name="Wingfield M.J."/>
            <person name="Xiong C."/>
            <person name="Yue Q."/>
            <person name="Zhang X."/>
        </authorList>
    </citation>
    <scope>NUCLEOTIDE SEQUENCE [LARGE SCALE GENOMIC DNA]</scope>
    <source>
        <strain evidence="2 3">BP6252</strain>
    </source>
</reference>
<gene>
    <name evidence="2" type="ORF">BP6252_11055</name>
</gene>
<comment type="caution">
    <text evidence="2">The sequence shown here is derived from an EMBL/GenBank/DDBJ whole genome shotgun (WGS) entry which is preliminary data.</text>
</comment>
<evidence type="ECO:0000313" key="2">
    <source>
        <dbReference type="EMBL" id="RDW63510.1"/>
    </source>
</evidence>
<protein>
    <submittedName>
        <fullName evidence="2">Uncharacterized protein</fullName>
    </submittedName>
</protein>
<dbReference type="AlphaFoldDB" id="A0A3D8QPE6"/>
<keyword evidence="3" id="KW-1185">Reference proteome</keyword>
<evidence type="ECO:0000256" key="1">
    <source>
        <dbReference type="SAM" id="MobiDB-lite"/>
    </source>
</evidence>
<dbReference type="EMBL" id="PDLM01000013">
    <property type="protein sequence ID" value="RDW63510.1"/>
    <property type="molecule type" value="Genomic_DNA"/>
</dbReference>